<feature type="non-terminal residue" evidence="1">
    <location>
        <position position="1"/>
    </location>
</feature>
<dbReference type="AlphaFoldDB" id="G9ZHN0"/>
<comment type="caution">
    <text evidence="1">The sequence shown here is derived from an EMBL/GenBank/DDBJ whole genome shotgun (WGS) entry which is preliminary data.</text>
</comment>
<protein>
    <submittedName>
        <fullName evidence="1">Uncharacterized protein</fullName>
    </submittedName>
</protein>
<name>G9ZHN0_9GAMM</name>
<gene>
    <name evidence="1" type="ORF">HMPREF9080_02288</name>
</gene>
<reference evidence="1 2" key="1">
    <citation type="submission" date="2011-08" db="EMBL/GenBank/DDBJ databases">
        <authorList>
            <person name="Weinstock G."/>
            <person name="Sodergren E."/>
            <person name="Clifton S."/>
            <person name="Fulton L."/>
            <person name="Fulton B."/>
            <person name="Courtney L."/>
            <person name="Fronick C."/>
            <person name="Harrison M."/>
            <person name="Strong C."/>
            <person name="Farmer C."/>
            <person name="Delahaunty K."/>
            <person name="Markovic C."/>
            <person name="Hall O."/>
            <person name="Minx P."/>
            <person name="Tomlinson C."/>
            <person name="Mitreva M."/>
            <person name="Hou S."/>
            <person name="Chen J."/>
            <person name="Wollam A."/>
            <person name="Pepin K.H."/>
            <person name="Johnson M."/>
            <person name="Bhonagiri V."/>
            <person name="Zhang X."/>
            <person name="Suruliraj S."/>
            <person name="Warren W."/>
            <person name="Chinwalla A."/>
            <person name="Mardis E.R."/>
            <person name="Wilson R.K."/>
        </authorList>
    </citation>
    <scope>NUCLEOTIDE SEQUENCE [LARGE SCALE GENOMIC DNA]</scope>
    <source>
        <strain evidence="1 2">F0432</strain>
    </source>
</reference>
<evidence type="ECO:0000313" key="1">
    <source>
        <dbReference type="EMBL" id="EHM52479.1"/>
    </source>
</evidence>
<organism evidence="1 2">
    <name type="scientific">Cardiobacterium valvarum F0432</name>
    <dbReference type="NCBI Taxonomy" id="797473"/>
    <lineage>
        <taxon>Bacteria</taxon>
        <taxon>Pseudomonadati</taxon>
        <taxon>Pseudomonadota</taxon>
        <taxon>Gammaproteobacteria</taxon>
        <taxon>Cardiobacteriales</taxon>
        <taxon>Cardiobacteriaceae</taxon>
        <taxon>Cardiobacterium</taxon>
    </lineage>
</organism>
<dbReference type="EMBL" id="AGCM01000134">
    <property type="protein sequence ID" value="EHM52479.1"/>
    <property type="molecule type" value="Genomic_DNA"/>
</dbReference>
<dbReference type="HOGENOM" id="CLU_2643613_0_0_6"/>
<evidence type="ECO:0000313" key="2">
    <source>
        <dbReference type="Proteomes" id="UP000004750"/>
    </source>
</evidence>
<sequence length="76" mass="8160">IATKTKKGRKTAGISCGQLLTIEKTQCSKRQWTDFAAARARVSSRLAGLVTTPLGDPNRRMGFSPPQNRVTVAMAG</sequence>
<proteinExistence type="predicted"/>
<accession>G9ZHN0</accession>
<dbReference type="Proteomes" id="UP000004750">
    <property type="component" value="Unassembled WGS sequence"/>
</dbReference>